<dbReference type="Pfam" id="PF23106">
    <property type="entry name" value="EGF_Teneurin"/>
    <property type="match status" value="1"/>
</dbReference>
<dbReference type="Gene3D" id="2.10.25.10">
    <property type="entry name" value="Laminin"/>
    <property type="match status" value="1"/>
</dbReference>
<feature type="region of interest" description="Disordered" evidence="1">
    <location>
        <begin position="357"/>
        <end position="420"/>
    </location>
</feature>
<feature type="signal peptide" evidence="3">
    <location>
        <begin position="1"/>
        <end position="26"/>
    </location>
</feature>
<keyword evidence="3" id="KW-0732">Signal</keyword>
<feature type="compositionally biased region" description="Polar residues" evidence="1">
    <location>
        <begin position="395"/>
        <end position="410"/>
    </location>
</feature>
<evidence type="ECO:0000313" key="4">
    <source>
        <dbReference type="EMBL" id="CAE0443807.1"/>
    </source>
</evidence>
<accession>A0A7S3V0N9</accession>
<name>A0A7S3V0N9_9STRA</name>
<feature type="transmembrane region" description="Helical" evidence="2">
    <location>
        <begin position="79"/>
        <end position="100"/>
    </location>
</feature>
<feature type="chain" id="PRO_5031511505" description="EGF-like domain-containing protein" evidence="3">
    <location>
        <begin position="27"/>
        <end position="420"/>
    </location>
</feature>
<feature type="compositionally biased region" description="Basic and acidic residues" evidence="1">
    <location>
        <begin position="411"/>
        <end position="420"/>
    </location>
</feature>
<evidence type="ECO:0008006" key="5">
    <source>
        <dbReference type="Google" id="ProtNLM"/>
    </source>
</evidence>
<feature type="transmembrane region" description="Helical" evidence="2">
    <location>
        <begin position="134"/>
        <end position="158"/>
    </location>
</feature>
<dbReference type="PROSITE" id="PS51257">
    <property type="entry name" value="PROKAR_LIPOPROTEIN"/>
    <property type="match status" value="1"/>
</dbReference>
<sequence>MKSKVVLFHLLSSVLLLSCVVNLAAASCDTFDYTFYGELDLIHGNCSGRGDCVAAKCVCDDGWTGLSDLINTDGTDCQINIAAVKALWGVNVFYATFALYKSLPYVKARWDSFQLKRQQKRAIGKTHSIWDARILVACLAHLFICVPSNIALAVLRWTKEDERVGITFASSLFFATGKIGFYTAVYFYSPTLVEMTLKDGGDALNRSKLKSLVNKVRAVNLALMFTSFLVGFLPFITYADGGELNGTAEIVYLTYFVGMVVTIIFNASQSLVSKLKIERLLDRSYAVSKDERLRIMKAKIATMQNSAISNGYVQTLIYMLFIVVPFLYNKHDYFLPISWITYLILGKKMYMATVKDDPSKSASKGKYNMKSGKGAGTTKASNDNDNDNSDFEMTHNPQLTTTRVMSQTKAQSKESNDSWI</sequence>
<keyword evidence="2" id="KW-0812">Transmembrane</keyword>
<feature type="transmembrane region" description="Helical" evidence="2">
    <location>
        <begin position="164"/>
        <end position="188"/>
    </location>
</feature>
<evidence type="ECO:0000256" key="2">
    <source>
        <dbReference type="SAM" id="Phobius"/>
    </source>
</evidence>
<protein>
    <recommendedName>
        <fullName evidence="5">EGF-like domain-containing protein</fullName>
    </recommendedName>
</protein>
<dbReference type="AlphaFoldDB" id="A0A7S3V0N9"/>
<dbReference type="EMBL" id="HBIN01018167">
    <property type="protein sequence ID" value="CAE0443807.1"/>
    <property type="molecule type" value="Transcribed_RNA"/>
</dbReference>
<evidence type="ECO:0000256" key="1">
    <source>
        <dbReference type="SAM" id="MobiDB-lite"/>
    </source>
</evidence>
<evidence type="ECO:0000256" key="3">
    <source>
        <dbReference type="SAM" id="SignalP"/>
    </source>
</evidence>
<keyword evidence="2" id="KW-0472">Membrane</keyword>
<reference evidence="4" key="1">
    <citation type="submission" date="2021-01" db="EMBL/GenBank/DDBJ databases">
        <authorList>
            <person name="Corre E."/>
            <person name="Pelletier E."/>
            <person name="Niang G."/>
            <person name="Scheremetjew M."/>
            <person name="Finn R."/>
            <person name="Kale V."/>
            <person name="Holt S."/>
            <person name="Cochrane G."/>
            <person name="Meng A."/>
            <person name="Brown T."/>
            <person name="Cohen L."/>
        </authorList>
    </citation>
    <scope>NUCLEOTIDE SEQUENCE</scope>
    <source>
        <strain evidence="4">GSBS06</strain>
    </source>
</reference>
<gene>
    <name evidence="4" type="ORF">ASTO00021_LOCUS13862</name>
</gene>
<organism evidence="4">
    <name type="scientific">Aplanochytrium stocchinoi</name>
    <dbReference type="NCBI Taxonomy" id="215587"/>
    <lineage>
        <taxon>Eukaryota</taxon>
        <taxon>Sar</taxon>
        <taxon>Stramenopiles</taxon>
        <taxon>Bigyra</taxon>
        <taxon>Labyrinthulomycetes</taxon>
        <taxon>Thraustochytrida</taxon>
        <taxon>Thraustochytriidae</taxon>
        <taxon>Aplanochytrium</taxon>
    </lineage>
</organism>
<feature type="transmembrane region" description="Helical" evidence="2">
    <location>
        <begin position="307"/>
        <end position="327"/>
    </location>
</feature>
<feature type="transmembrane region" description="Helical" evidence="2">
    <location>
        <begin position="218"/>
        <end position="238"/>
    </location>
</feature>
<proteinExistence type="predicted"/>
<keyword evidence="2" id="KW-1133">Transmembrane helix</keyword>
<feature type="transmembrane region" description="Helical" evidence="2">
    <location>
        <begin position="250"/>
        <end position="272"/>
    </location>
</feature>